<reference evidence="3 4" key="1">
    <citation type="submission" date="2023-03" db="EMBL/GenBank/DDBJ databases">
        <title>Paludisphaera mucosa sp. nov. a novel planctomycete from northern fen.</title>
        <authorList>
            <person name="Ivanova A."/>
        </authorList>
    </citation>
    <scope>NUCLEOTIDE SEQUENCE [LARGE SCALE GENOMIC DNA]</scope>
    <source>
        <strain evidence="3 4">Pla2</strain>
    </source>
</reference>
<dbReference type="EMBL" id="JARRAG010000001">
    <property type="protein sequence ID" value="MDG3002989.1"/>
    <property type="molecule type" value="Genomic_DNA"/>
</dbReference>
<dbReference type="InterPro" id="IPR029058">
    <property type="entry name" value="AB_hydrolase_fold"/>
</dbReference>
<keyword evidence="4" id="KW-1185">Reference proteome</keyword>
<gene>
    <name evidence="3" type="ORF">PZE19_04360</name>
</gene>
<organism evidence="3 4">
    <name type="scientific">Paludisphaera mucosa</name>
    <dbReference type="NCBI Taxonomy" id="3030827"/>
    <lineage>
        <taxon>Bacteria</taxon>
        <taxon>Pseudomonadati</taxon>
        <taxon>Planctomycetota</taxon>
        <taxon>Planctomycetia</taxon>
        <taxon>Isosphaerales</taxon>
        <taxon>Isosphaeraceae</taxon>
        <taxon>Paludisphaera</taxon>
    </lineage>
</organism>
<comment type="caution">
    <text evidence="3">The sequence shown here is derived from an EMBL/GenBank/DDBJ whole genome shotgun (WGS) entry which is preliminary data.</text>
</comment>
<dbReference type="Proteomes" id="UP001216907">
    <property type="component" value="Unassembled WGS sequence"/>
</dbReference>
<feature type="region of interest" description="Disordered" evidence="1">
    <location>
        <begin position="62"/>
        <end position="81"/>
    </location>
</feature>
<accession>A0ABT6F6E6</accession>
<dbReference type="SUPFAM" id="SSF53474">
    <property type="entry name" value="alpha/beta-Hydrolases"/>
    <property type="match status" value="1"/>
</dbReference>
<dbReference type="Pfam" id="PF12146">
    <property type="entry name" value="Hydrolase_4"/>
    <property type="match status" value="1"/>
</dbReference>
<keyword evidence="3" id="KW-0378">Hydrolase</keyword>
<dbReference type="InterPro" id="IPR051044">
    <property type="entry name" value="MAG_DAG_Lipase"/>
</dbReference>
<evidence type="ECO:0000259" key="2">
    <source>
        <dbReference type="Pfam" id="PF12146"/>
    </source>
</evidence>
<dbReference type="Gene3D" id="3.40.50.1820">
    <property type="entry name" value="alpha/beta hydrolase"/>
    <property type="match status" value="1"/>
</dbReference>
<evidence type="ECO:0000256" key="1">
    <source>
        <dbReference type="SAM" id="MobiDB-lite"/>
    </source>
</evidence>
<proteinExistence type="predicted"/>
<evidence type="ECO:0000313" key="4">
    <source>
        <dbReference type="Proteomes" id="UP001216907"/>
    </source>
</evidence>
<dbReference type="GO" id="GO:0016787">
    <property type="term" value="F:hydrolase activity"/>
    <property type="evidence" value="ECO:0007669"/>
    <property type="project" value="UniProtKB-KW"/>
</dbReference>
<feature type="domain" description="Serine aminopeptidase S33" evidence="2">
    <location>
        <begin position="29"/>
        <end position="265"/>
    </location>
</feature>
<dbReference type="RefSeq" id="WP_277859348.1">
    <property type="nucleotide sequence ID" value="NZ_JARRAG010000001.1"/>
</dbReference>
<dbReference type="InterPro" id="IPR022742">
    <property type="entry name" value="Hydrolase_4"/>
</dbReference>
<dbReference type="PANTHER" id="PTHR11614">
    <property type="entry name" value="PHOSPHOLIPASE-RELATED"/>
    <property type="match status" value="1"/>
</dbReference>
<evidence type="ECO:0000313" key="3">
    <source>
        <dbReference type="EMBL" id="MDG3002989.1"/>
    </source>
</evidence>
<sequence>MPEVLREELAFPASDGYSFQVERWRAVAEPRGHVVVLHGVQSHSGWYAGLGTRLAEAGYEASFPNRRGSGPNQADRGHAPSARRLVEDVAEWISRIRSEAPGLPVGLAGISWGGKIAVLTAVRRPDLVDALALICPGLEPQVGVTFAEKLRIAKAVFTNRRKTFPIPLADPALFTDNVEKQEFIRNDPLGLRKATAGLLLASFLIDRMIRRAPGKLHQPCLLMLGGRDRIVDNARTRRYFGRVAAVDRRIIEYPEGGHTLEFDPDPGQYVRDLVAWLEPRFDSKRRQSV</sequence>
<name>A0ABT6F6E6_9BACT</name>
<protein>
    <submittedName>
        <fullName evidence="3">Alpha/beta fold hydrolase</fullName>
    </submittedName>
</protein>